<evidence type="ECO:0000256" key="6">
    <source>
        <dbReference type="RuleBase" id="RU366065"/>
    </source>
</evidence>
<dbReference type="GO" id="GO:0005783">
    <property type="term" value="C:endoplasmic reticulum"/>
    <property type="evidence" value="ECO:0007669"/>
    <property type="project" value="UniProtKB-SubCell"/>
</dbReference>
<keyword evidence="3 6" id="KW-0931">ER-Golgi transport</keyword>
<evidence type="ECO:0000256" key="4">
    <source>
        <dbReference type="ARBA" id="ARBA00023034"/>
    </source>
</evidence>
<dbReference type="GO" id="GO:0006888">
    <property type="term" value="P:endoplasmic reticulum to Golgi vesicle-mediated transport"/>
    <property type="evidence" value="ECO:0007669"/>
    <property type="project" value="UniProtKB-UniRule"/>
</dbReference>
<keyword evidence="2 6" id="KW-0256">Endoplasmic reticulum</keyword>
<name>A0A914ZDK6_PARUN</name>
<proteinExistence type="inferred from homology"/>
<evidence type="ECO:0000313" key="8">
    <source>
        <dbReference type="WBParaSite" id="PgB01_g010_t01"/>
    </source>
</evidence>
<evidence type="ECO:0000256" key="2">
    <source>
        <dbReference type="ARBA" id="ARBA00022824"/>
    </source>
</evidence>
<comment type="similarity">
    <text evidence="5">Belongs to the TRAPP small subunits family. BET5 subfamily.</text>
</comment>
<evidence type="ECO:0000256" key="3">
    <source>
        <dbReference type="ARBA" id="ARBA00022892"/>
    </source>
</evidence>
<dbReference type="SUPFAM" id="SSF64356">
    <property type="entry name" value="SNARE-like"/>
    <property type="match status" value="1"/>
</dbReference>
<dbReference type="GO" id="GO:0005794">
    <property type="term" value="C:Golgi apparatus"/>
    <property type="evidence" value="ECO:0007669"/>
    <property type="project" value="UniProtKB-SubCell"/>
</dbReference>
<protein>
    <recommendedName>
        <fullName evidence="6">Trafficking protein particle complex subunit</fullName>
    </recommendedName>
</protein>
<dbReference type="Gene3D" id="3.30.450.70">
    <property type="match status" value="1"/>
</dbReference>
<dbReference type="GO" id="GO:0030008">
    <property type="term" value="C:TRAPP complex"/>
    <property type="evidence" value="ECO:0007669"/>
    <property type="project" value="UniProtKB-UniRule"/>
</dbReference>
<dbReference type="AlphaFoldDB" id="A0A914ZDK6"/>
<dbReference type="SMART" id="SM01399">
    <property type="entry name" value="Sybindin"/>
    <property type="match status" value="1"/>
</dbReference>
<dbReference type="InterPro" id="IPR011012">
    <property type="entry name" value="Longin-like_dom_sf"/>
</dbReference>
<dbReference type="PANTHER" id="PTHR23249:SF16">
    <property type="entry name" value="TRAFFICKING PROTEIN PARTICLE COMPLEX SUBUNIT 1"/>
    <property type="match status" value="1"/>
</dbReference>
<dbReference type="Pfam" id="PF04099">
    <property type="entry name" value="Sybindin"/>
    <property type="match status" value="1"/>
</dbReference>
<keyword evidence="4 6" id="KW-0333">Golgi apparatus</keyword>
<evidence type="ECO:0000313" key="7">
    <source>
        <dbReference type="Proteomes" id="UP000887569"/>
    </source>
</evidence>
<dbReference type="Proteomes" id="UP000887569">
    <property type="component" value="Unplaced"/>
</dbReference>
<reference evidence="8" key="1">
    <citation type="submission" date="2022-11" db="UniProtKB">
        <authorList>
            <consortium name="WormBaseParasite"/>
        </authorList>
    </citation>
    <scope>IDENTIFICATION</scope>
</reference>
<organism evidence="7 8">
    <name type="scientific">Parascaris univalens</name>
    <name type="common">Nematode worm</name>
    <dbReference type="NCBI Taxonomy" id="6257"/>
    <lineage>
        <taxon>Eukaryota</taxon>
        <taxon>Metazoa</taxon>
        <taxon>Ecdysozoa</taxon>
        <taxon>Nematoda</taxon>
        <taxon>Chromadorea</taxon>
        <taxon>Rhabditida</taxon>
        <taxon>Spirurina</taxon>
        <taxon>Ascaridomorpha</taxon>
        <taxon>Ascaridoidea</taxon>
        <taxon>Ascarididae</taxon>
        <taxon>Parascaris</taxon>
    </lineage>
</organism>
<keyword evidence="7" id="KW-1185">Reference proteome</keyword>
<accession>A0A914ZDK6</accession>
<sequence length="153" mass="17689">CLRPVSTLFSKLFSMTIFNFYLFNRDGCCISYKEWKREKQAGMSKDEEFKLMHGMLISLRSFASKLSTKNGQQQVKSYETSQYKMNYLETPTGLKMVLNTDPGATGIPELMRLIYQVYVDTVVKNPLVDCSAEITSELFQSRLNELVEKHHSF</sequence>
<dbReference type="InterPro" id="IPR007233">
    <property type="entry name" value="TRAPPC"/>
</dbReference>
<comment type="subcellular location">
    <subcellularLocation>
        <location evidence="6">Endoplasmic reticulum</location>
    </subcellularLocation>
    <subcellularLocation>
        <location evidence="6">Golgi apparatus</location>
        <location evidence="6">cis-Golgi network</location>
    </subcellularLocation>
</comment>
<evidence type="ECO:0000256" key="1">
    <source>
        <dbReference type="ARBA" id="ARBA00022448"/>
    </source>
</evidence>
<dbReference type="WBParaSite" id="PgB01_g010_t01">
    <property type="protein sequence ID" value="PgB01_g010_t01"/>
    <property type="gene ID" value="PgB01_g010"/>
</dbReference>
<dbReference type="CDD" id="cd14855">
    <property type="entry name" value="TRAPPC1_MUM2"/>
    <property type="match status" value="1"/>
</dbReference>
<comment type="subunit">
    <text evidence="6">Part of the multisubunit transport protein particle (TRAPP) complex.</text>
</comment>
<keyword evidence="1 6" id="KW-0813">Transport</keyword>
<dbReference type="PANTHER" id="PTHR23249">
    <property type="entry name" value="TRAFFICKING PROTEIN PARTICLE COMPLEX SUBUNIT"/>
    <property type="match status" value="1"/>
</dbReference>
<evidence type="ECO:0000256" key="5">
    <source>
        <dbReference type="ARBA" id="ARBA00038167"/>
    </source>
</evidence>